<organism evidence="1 2">
    <name type="scientific">Acidisarcina polymorpha</name>
    <dbReference type="NCBI Taxonomy" id="2211140"/>
    <lineage>
        <taxon>Bacteria</taxon>
        <taxon>Pseudomonadati</taxon>
        <taxon>Acidobacteriota</taxon>
        <taxon>Terriglobia</taxon>
        <taxon>Terriglobales</taxon>
        <taxon>Acidobacteriaceae</taxon>
        <taxon>Acidisarcina</taxon>
    </lineage>
</organism>
<dbReference type="Gene3D" id="3.40.50.300">
    <property type="entry name" value="P-loop containing nucleotide triphosphate hydrolases"/>
    <property type="match status" value="1"/>
</dbReference>
<accession>A0A2Z5G300</accession>
<dbReference type="EMBL" id="CP030840">
    <property type="protein sequence ID" value="AXC13593.1"/>
    <property type="molecule type" value="Genomic_DNA"/>
</dbReference>
<keyword evidence="2" id="KW-1185">Reference proteome</keyword>
<dbReference type="Gene3D" id="3.30.420.240">
    <property type="match status" value="1"/>
</dbReference>
<proteinExistence type="predicted"/>
<evidence type="ECO:0000313" key="2">
    <source>
        <dbReference type="Proteomes" id="UP000253606"/>
    </source>
</evidence>
<name>A0A2Z5G300_9BACT</name>
<dbReference type="InterPro" id="IPR027417">
    <property type="entry name" value="P-loop_NTPase"/>
</dbReference>
<evidence type="ECO:0000313" key="1">
    <source>
        <dbReference type="EMBL" id="AXC13593.1"/>
    </source>
</evidence>
<dbReference type="KEGG" id="abas:ACPOL_4318"/>
<protein>
    <submittedName>
        <fullName evidence="1">Large subunit terminase</fullName>
    </submittedName>
</protein>
<gene>
    <name evidence="1" type="ORF">ACPOL_4318</name>
</gene>
<sequence>MFLAESLLRVRDKKGKQAPLRANRAQREYERRRGQNNIVLKARQMGISTWIAGRFFLKTITQPGTLTVQVAHSQEAAESIFRCVHRFLGALPASLRNGALKTARASSRQIVFPALDSEYRVETAGDRNAGRGVTIQNLHCSEVARWPGDAAETLAGLRAALPKDGELVLESTPNGADGCFYEEWQRGMEDGRSGESAGGGLVRHFFPWWWDADYVGDPVAKAQYSVEERQLAERYGLRGEQIGFRRRMEAGFRHLARQEYAEDADACFLSSGACVFDVASVDARLRELPEPVEARDGGELLIWYPPETGRDYIVAVDPAGGGAAGDFSAAQVIETTTGLQCAELQGKLETLELALRVAALAREYGTAILVVERNNHGSGVLAYLRSVCRYPRVYKQEGQDGWLTSSLSRPEMIGTMSAALVESAGTFQSRRLMKECRTFIRFRNGKTGAESGSHDDCLMAMAIGLAARHEMAGRASRKSDGMRRPILSI</sequence>
<dbReference type="AlphaFoldDB" id="A0A2Z5G300"/>
<reference evidence="1 2" key="1">
    <citation type="journal article" date="2018" name="Front. Microbiol.">
        <title>Hydrolytic Capabilities as a Key to Environmental Success: Chitinolytic and Cellulolytic Acidobacteria From Acidic Sub-arctic Soils and Boreal Peatlands.</title>
        <authorList>
            <person name="Belova S.E."/>
            <person name="Ravin N.V."/>
            <person name="Pankratov T.A."/>
            <person name="Rakitin A.L."/>
            <person name="Ivanova A.A."/>
            <person name="Beletsky A.V."/>
            <person name="Mardanov A.V."/>
            <person name="Sinninghe Damste J.S."/>
            <person name="Dedysh S.N."/>
        </authorList>
    </citation>
    <scope>NUCLEOTIDE SEQUENCE [LARGE SCALE GENOMIC DNA]</scope>
    <source>
        <strain evidence="1 2">SBC82</strain>
    </source>
</reference>
<dbReference type="Proteomes" id="UP000253606">
    <property type="component" value="Chromosome"/>
</dbReference>